<dbReference type="InParanoid" id="C1E0R5"/>
<reference evidence="2 3" key="1">
    <citation type="journal article" date="2009" name="Science">
        <title>Green evolution and dynamic adaptations revealed by genomes of the marine picoeukaryotes Micromonas.</title>
        <authorList>
            <person name="Worden A.Z."/>
            <person name="Lee J.H."/>
            <person name="Mock T."/>
            <person name="Rouze P."/>
            <person name="Simmons M.P."/>
            <person name="Aerts A.L."/>
            <person name="Allen A.E."/>
            <person name="Cuvelier M.L."/>
            <person name="Derelle E."/>
            <person name="Everett M.V."/>
            <person name="Foulon E."/>
            <person name="Grimwood J."/>
            <person name="Gundlach H."/>
            <person name="Henrissat B."/>
            <person name="Napoli C."/>
            <person name="McDonald S.M."/>
            <person name="Parker M.S."/>
            <person name="Rombauts S."/>
            <person name="Salamov A."/>
            <person name="Von Dassow P."/>
            <person name="Badger J.H."/>
            <person name="Coutinho P.M."/>
            <person name="Demir E."/>
            <person name="Dubchak I."/>
            <person name="Gentemann C."/>
            <person name="Eikrem W."/>
            <person name="Gready J.E."/>
            <person name="John U."/>
            <person name="Lanier W."/>
            <person name="Lindquist E.A."/>
            <person name="Lucas S."/>
            <person name="Mayer K.F."/>
            <person name="Moreau H."/>
            <person name="Not F."/>
            <person name="Otillar R."/>
            <person name="Panaud O."/>
            <person name="Pangilinan J."/>
            <person name="Paulsen I."/>
            <person name="Piegu B."/>
            <person name="Poliakov A."/>
            <person name="Robbens S."/>
            <person name="Schmutz J."/>
            <person name="Toulza E."/>
            <person name="Wyss T."/>
            <person name="Zelensky A."/>
            <person name="Zhou K."/>
            <person name="Armbrust E.V."/>
            <person name="Bhattacharya D."/>
            <person name="Goodenough U.W."/>
            <person name="Van de Peer Y."/>
            <person name="Grigoriev I.V."/>
        </authorList>
    </citation>
    <scope>NUCLEOTIDE SEQUENCE [LARGE SCALE GENOMIC DNA]</scope>
    <source>
        <strain evidence="3">RCC299 / NOUM17</strain>
    </source>
</reference>
<dbReference type="Proteomes" id="UP000002009">
    <property type="component" value="Chromosome 3"/>
</dbReference>
<dbReference type="RefSeq" id="XP_002500790.1">
    <property type="nucleotide sequence ID" value="XM_002500744.1"/>
</dbReference>
<feature type="transmembrane region" description="Helical" evidence="1">
    <location>
        <begin position="146"/>
        <end position="168"/>
    </location>
</feature>
<feature type="transmembrane region" description="Helical" evidence="1">
    <location>
        <begin position="71"/>
        <end position="93"/>
    </location>
</feature>
<feature type="transmembrane region" description="Helical" evidence="1">
    <location>
        <begin position="99"/>
        <end position="125"/>
    </location>
</feature>
<evidence type="ECO:0000313" key="3">
    <source>
        <dbReference type="Proteomes" id="UP000002009"/>
    </source>
</evidence>
<proteinExistence type="predicted"/>
<gene>
    <name evidence="2" type="ORF">MICPUN_56611</name>
</gene>
<keyword evidence="1" id="KW-0812">Transmembrane</keyword>
<keyword evidence="3" id="KW-1185">Reference proteome</keyword>
<dbReference type="AlphaFoldDB" id="C1E0R5"/>
<feature type="transmembrane region" description="Helical" evidence="1">
    <location>
        <begin position="180"/>
        <end position="202"/>
    </location>
</feature>
<dbReference type="EMBL" id="CP001324">
    <property type="protein sequence ID" value="ACO62048.1"/>
    <property type="molecule type" value="Genomic_DNA"/>
</dbReference>
<organism evidence="2 3">
    <name type="scientific">Micromonas commoda (strain RCC299 / NOUM17 / CCMP2709)</name>
    <name type="common">Picoplanktonic green alga</name>
    <dbReference type="NCBI Taxonomy" id="296587"/>
    <lineage>
        <taxon>Eukaryota</taxon>
        <taxon>Viridiplantae</taxon>
        <taxon>Chlorophyta</taxon>
        <taxon>Mamiellophyceae</taxon>
        <taxon>Mamiellales</taxon>
        <taxon>Mamiellaceae</taxon>
        <taxon>Micromonas</taxon>
    </lineage>
</organism>
<evidence type="ECO:0000256" key="1">
    <source>
        <dbReference type="SAM" id="Phobius"/>
    </source>
</evidence>
<sequence>MMDNKVHISDGTTGRMPSAKSNKNHLFGHAIAEDLVRRYFSRSLDKKDKVGLAAFGMHVLCHPPERRVLKLCYLCELMAVIAGLVMFFSSYLLRFDATSTFGIMGAFFANVSLMCNLCGIINCLFMGFKISTGKGSVYEALDVLQGVGQTVNLIVFGVNGAGMAYMFYSLDLTTDDYLRWANLGIFIPAFCYSYGFVIWYVLSYEPLSWWHQWSWNYELFKPMYIIAWLRMGRVPMRERAAAQLEYLLADLPDDVMAILKADGNV</sequence>
<evidence type="ECO:0000313" key="2">
    <source>
        <dbReference type="EMBL" id="ACO62048.1"/>
    </source>
</evidence>
<keyword evidence="1" id="KW-1133">Transmembrane helix</keyword>
<dbReference type="GeneID" id="8241537"/>
<keyword evidence="1" id="KW-0472">Membrane</keyword>
<name>C1E0R5_MICCC</name>
<dbReference type="KEGG" id="mis:MICPUN_56611"/>
<protein>
    <submittedName>
        <fullName evidence="2">Uncharacterized protein</fullName>
    </submittedName>
</protein>
<accession>C1E0R5</accession>